<accession>A0A7H1NR44</accession>
<dbReference type="Pfam" id="PF13524">
    <property type="entry name" value="Glyco_trans_1_2"/>
    <property type="match status" value="1"/>
</dbReference>
<dbReference type="InterPro" id="IPR055259">
    <property type="entry name" value="YkvP/CgeB_Glyco_trans-like"/>
</dbReference>
<gene>
    <name evidence="3" type="ORF">JGUZn3_10260</name>
</gene>
<proteinExistence type="predicted"/>
<protein>
    <recommendedName>
        <fullName evidence="5">Glycosyl transferase</fullName>
    </recommendedName>
</protein>
<sequence length="1121" mass="126482">MAIIYNTNYTHNSNSYLTLAIERSAKQLWGSENIVVADDMSLMAIAATGEHDVLICIDGQRIDIEQIRRLRPSFKTMIFWAFEDPFMLDINVKNTTLFDYVFTNDPSCVPHYKTTCHYLPLAANPSLHYRKIKTPEELDYDIFFAGTMWPNRVDVLRHLLVSFPEARFKLVCPVNEYLPPLPADLAAYVIPRPISHEAFIDFANASAVTLTMFRNYASHGDVGQATAPGPRFYELGLAGTAQVVEIPSEMDVKYFESVKGTSLAHNITELTSHIHAILTKKGLRTKLATAAQKSVESSHLYENRLKEMATLTKANFLRNTTVPNPQPPTRNNRIKVMMCTHSTIHEQVWGGVEVYQQILCSTLGRDVDFYFWLRRGNHCRLIDANGKELERFDMPEIPWLDNLHDGPEERAFASVISQYNIDIVHFQHLGHHAFSLPIIAKGCGVGVVFSFHDFVAVCARYNLLDYDQRFCNIEKYSLTKCDICLKNAENIEFGAQATRRGFIAKAMKCIDIGLFGTEHSYHLTKTIYPVLEHKKNHIIGIPSPETVLPAAKKQYEPLEGRPLRVAIVGNFLRSKGADNILNVIKTANLDLYEFHIWGYVPPDYASVLENLGQKNVIVHGSYSLGDIAQIAIADVALNLSIWPETYCISLSESWQYNLIPIVTDIGALGDRVVHGVNGLKVEVGDASGVINCLELIRSDEPLRKQMMETIAASDLGVNANAYAKELFAIYQDVLPKRKFGLSNLQLDLGRLHFLPHVSWKHQAPPRHIFDPPTIRDVFTELPVPVTDWAGVQGNLFYVDEVCGFRPNVDNESNFREAYEFSMQGWFVVPDISNAGTIFVVLLNTENDEAIFMETQRSLREDVTKNITYAPPRSGFYTRVALRGKWTEGTYHIALLNVINGEAHYQLTPIDMTVKEGKIISVAQVFNSNQTIVDNFLNITRKNGIIKGIKYETLPHENIEFNPELEMEFDFQVATTVSDDEALAATLPDMTISGWAFTRKAMILGFLYVILVDEKTHEFFVFATNCGIRHDLKSTYHDAPLCSGFVSEIWLDQGFYATLNGQYRVYLANVVHNNYALAETNVVIAIENNKVKEIQESSPNSEELQASINAISTKQSKNKIFA</sequence>
<evidence type="ECO:0000313" key="4">
    <source>
        <dbReference type="Proteomes" id="UP000516349"/>
    </source>
</evidence>
<dbReference type="SUPFAM" id="SSF53756">
    <property type="entry name" value="UDP-Glycosyltransferase/glycogen phosphorylase"/>
    <property type="match status" value="1"/>
</dbReference>
<dbReference type="Gene3D" id="3.40.50.2000">
    <property type="entry name" value="Glycogen Phosphorylase B"/>
    <property type="match status" value="2"/>
</dbReference>
<reference evidence="3 4" key="1">
    <citation type="submission" date="2020-08" db="EMBL/GenBank/DDBJ databases">
        <title>Complete genome sequence of Entomobacter blattae G55GP.</title>
        <authorList>
            <person name="Poehlein A."/>
            <person name="Guzman J."/>
            <person name="Daniel R."/>
            <person name="Vilcinskas A."/>
        </authorList>
    </citation>
    <scope>NUCLEOTIDE SEQUENCE [LARGE SCALE GENOMIC DNA]</scope>
    <source>
        <strain evidence="3 4">G55GP</strain>
    </source>
</reference>
<evidence type="ECO:0000259" key="1">
    <source>
        <dbReference type="Pfam" id="PF00534"/>
    </source>
</evidence>
<organism evidence="3 4">
    <name type="scientific">Entomobacter blattae</name>
    <dbReference type="NCBI Taxonomy" id="2762277"/>
    <lineage>
        <taxon>Bacteria</taxon>
        <taxon>Pseudomonadati</taxon>
        <taxon>Pseudomonadota</taxon>
        <taxon>Alphaproteobacteria</taxon>
        <taxon>Acetobacterales</taxon>
        <taxon>Acetobacteraceae</taxon>
        <taxon>Entomobacter</taxon>
    </lineage>
</organism>
<dbReference type="CDD" id="cd03801">
    <property type="entry name" value="GT4_PimA-like"/>
    <property type="match status" value="1"/>
</dbReference>
<dbReference type="AlphaFoldDB" id="A0A7H1NR44"/>
<dbReference type="PANTHER" id="PTHR45947">
    <property type="entry name" value="SULFOQUINOVOSYL TRANSFERASE SQD2"/>
    <property type="match status" value="1"/>
</dbReference>
<dbReference type="InterPro" id="IPR001296">
    <property type="entry name" value="Glyco_trans_1"/>
</dbReference>
<dbReference type="GO" id="GO:0016757">
    <property type="term" value="F:glycosyltransferase activity"/>
    <property type="evidence" value="ECO:0007669"/>
    <property type="project" value="InterPro"/>
</dbReference>
<dbReference type="RefSeq" id="WP_203414586.1">
    <property type="nucleotide sequence ID" value="NZ_CP060244.1"/>
</dbReference>
<dbReference type="Pfam" id="PF00534">
    <property type="entry name" value="Glycos_transf_1"/>
    <property type="match status" value="1"/>
</dbReference>
<feature type="domain" description="Spore protein YkvP/CgeB glycosyl transferase-like" evidence="2">
    <location>
        <begin position="162"/>
        <end position="308"/>
    </location>
</feature>
<evidence type="ECO:0000259" key="2">
    <source>
        <dbReference type="Pfam" id="PF13524"/>
    </source>
</evidence>
<keyword evidence="4" id="KW-1185">Reference proteome</keyword>
<dbReference type="EMBL" id="CP060244">
    <property type="protein sequence ID" value="QNT78254.1"/>
    <property type="molecule type" value="Genomic_DNA"/>
</dbReference>
<name>A0A7H1NR44_9PROT</name>
<evidence type="ECO:0008006" key="5">
    <source>
        <dbReference type="Google" id="ProtNLM"/>
    </source>
</evidence>
<dbReference type="KEGG" id="ebla:JGUZn3_10260"/>
<dbReference type="InterPro" id="IPR050194">
    <property type="entry name" value="Glycosyltransferase_grp1"/>
</dbReference>
<dbReference type="PANTHER" id="PTHR45947:SF3">
    <property type="entry name" value="SULFOQUINOVOSYL TRANSFERASE SQD2"/>
    <property type="match status" value="1"/>
</dbReference>
<dbReference type="Proteomes" id="UP000516349">
    <property type="component" value="Chromosome"/>
</dbReference>
<evidence type="ECO:0000313" key="3">
    <source>
        <dbReference type="EMBL" id="QNT78254.1"/>
    </source>
</evidence>
<feature type="domain" description="Glycosyl transferase family 1" evidence="1">
    <location>
        <begin position="558"/>
        <end position="708"/>
    </location>
</feature>